<organism evidence="3 4">
    <name type="scientific">Mycolicibacterium diernhoferi</name>
    <dbReference type="NCBI Taxonomy" id="1801"/>
    <lineage>
        <taxon>Bacteria</taxon>
        <taxon>Bacillati</taxon>
        <taxon>Actinomycetota</taxon>
        <taxon>Actinomycetes</taxon>
        <taxon>Mycobacteriales</taxon>
        <taxon>Mycobacteriaceae</taxon>
        <taxon>Mycolicibacterium</taxon>
    </lineage>
</organism>
<dbReference type="OrthoDB" id="9781032at2"/>
<dbReference type="GO" id="GO:0071713">
    <property type="term" value="F:para-aminobenzoyl-glutamate hydrolase activity"/>
    <property type="evidence" value="ECO:0007669"/>
    <property type="project" value="TreeGrafter"/>
</dbReference>
<gene>
    <name evidence="3" type="ORF">CRI78_14720</name>
</gene>
<dbReference type="SUPFAM" id="SSF55031">
    <property type="entry name" value="Bacterial exopeptidase dimerisation domain"/>
    <property type="match status" value="1"/>
</dbReference>
<dbReference type="SUPFAM" id="SSF53187">
    <property type="entry name" value="Zn-dependent exopeptidases"/>
    <property type="match status" value="1"/>
</dbReference>
<dbReference type="PANTHER" id="PTHR30575">
    <property type="entry name" value="PEPTIDASE M20"/>
    <property type="match status" value="1"/>
</dbReference>
<evidence type="ECO:0000259" key="2">
    <source>
        <dbReference type="Pfam" id="PF07687"/>
    </source>
</evidence>
<dbReference type="InterPro" id="IPR011650">
    <property type="entry name" value="Peptidase_M20_dimer"/>
</dbReference>
<dbReference type="InterPro" id="IPR036264">
    <property type="entry name" value="Bact_exopeptidase_dim_dom"/>
</dbReference>
<dbReference type="GO" id="GO:0005737">
    <property type="term" value="C:cytoplasm"/>
    <property type="evidence" value="ECO:0007669"/>
    <property type="project" value="TreeGrafter"/>
</dbReference>
<dbReference type="Proteomes" id="UP000220340">
    <property type="component" value="Unassembled WGS sequence"/>
</dbReference>
<keyword evidence="4" id="KW-1185">Reference proteome</keyword>
<dbReference type="Gene3D" id="3.40.630.10">
    <property type="entry name" value="Zn peptidases"/>
    <property type="match status" value="1"/>
</dbReference>
<dbReference type="EMBL" id="PDCR01000017">
    <property type="protein sequence ID" value="PEG53840.1"/>
    <property type="molecule type" value="Genomic_DNA"/>
</dbReference>
<protein>
    <recommendedName>
        <fullName evidence="1">Peptidase M20 domain-containing protein 2</fullName>
    </recommendedName>
</protein>
<evidence type="ECO:0000313" key="3">
    <source>
        <dbReference type="EMBL" id="PEG53840.1"/>
    </source>
</evidence>
<dbReference type="RefSeq" id="WP_079244082.1">
    <property type="nucleotide sequence ID" value="NZ_BAAATC010000015.1"/>
</dbReference>
<sequence length="418" mass="44002">MVRPPHGHRQPLARAPSGLVTSPFTELLASKIRTALEQDWQNVIAVSEFIHANVEESSKEFACSARLTTELEHHGFTVEHGVAGMDTAFRASFGSPSAASTVAFVCEYDGLPPYGQSCGHNVVAAASYGAALALRPFADDLDLRVLVIGTPAEEGVGGKYILGDAGIFDDVDFAASIYPGMDDISASRTLAAHRLTIEAFGEPAHGAAHPELGVNALDGIILGFSAMAMLRPNLPPTARIHGIIEEGGIHPQVVPDYARATVVVRAADLIELAEVRSRVTRAFEQAIEAVGARSTVTPAQRCAEAVLGIEALAGLFDNALRVVGRTPQSTDQVAGAWSTDAGALSRRVPYLQPQIKMTTRSVPPHSHAFHAASVGPDAESCISDSAIALAAMAAEYASDPMVRAEVGSQFRQATTGRP</sequence>
<proteinExistence type="inferred from homology"/>
<name>A0A2A7NUD8_9MYCO</name>
<accession>A0A2A7NUD8</accession>
<feature type="domain" description="Peptidase M20 dimerisation" evidence="2">
    <location>
        <begin position="194"/>
        <end position="286"/>
    </location>
</feature>
<dbReference type="Gene3D" id="3.30.70.360">
    <property type="match status" value="1"/>
</dbReference>
<dbReference type="InterPro" id="IPR052030">
    <property type="entry name" value="Peptidase_M20/M20A_hydrolases"/>
</dbReference>
<comment type="similarity">
    <text evidence="1">Belongs to the peptidase M20A family.</text>
</comment>
<reference evidence="3 4" key="1">
    <citation type="submission" date="2017-10" db="EMBL/GenBank/DDBJ databases">
        <title>The new phylogeny of genus Mycobacterium.</title>
        <authorList>
            <person name="Tortoli E."/>
            <person name="Trovato A."/>
            <person name="Cirillo D.M."/>
        </authorList>
    </citation>
    <scope>NUCLEOTIDE SEQUENCE [LARGE SCALE GENOMIC DNA]</scope>
    <source>
        <strain evidence="3 4">IP141170001</strain>
    </source>
</reference>
<dbReference type="PANTHER" id="PTHR30575:SF0">
    <property type="entry name" value="XAA-ARG DIPEPTIDASE"/>
    <property type="match status" value="1"/>
</dbReference>
<dbReference type="PIRSF" id="PIRSF037226">
    <property type="entry name" value="Amidohydrolase_ACY1L2_prd"/>
    <property type="match status" value="1"/>
</dbReference>
<dbReference type="Pfam" id="PF07687">
    <property type="entry name" value="M20_dimer"/>
    <property type="match status" value="1"/>
</dbReference>
<dbReference type="InterPro" id="IPR017144">
    <property type="entry name" value="Xaa-Arg_dipeptidase"/>
</dbReference>
<evidence type="ECO:0000313" key="4">
    <source>
        <dbReference type="Proteomes" id="UP000220340"/>
    </source>
</evidence>
<comment type="caution">
    <text evidence="3">The sequence shown here is derived from an EMBL/GenBank/DDBJ whole genome shotgun (WGS) entry which is preliminary data.</text>
</comment>
<dbReference type="AlphaFoldDB" id="A0A2A7NUD8"/>
<evidence type="ECO:0000256" key="1">
    <source>
        <dbReference type="PIRNR" id="PIRNR037226"/>
    </source>
</evidence>
<dbReference type="GO" id="GO:0016805">
    <property type="term" value="F:dipeptidase activity"/>
    <property type="evidence" value="ECO:0007669"/>
    <property type="project" value="InterPro"/>
</dbReference>
<dbReference type="GO" id="GO:0046657">
    <property type="term" value="P:folic acid catabolic process"/>
    <property type="evidence" value="ECO:0007669"/>
    <property type="project" value="TreeGrafter"/>
</dbReference>